<dbReference type="PANTHER" id="PTHR12277">
    <property type="entry name" value="ALPHA/BETA HYDROLASE DOMAIN-CONTAINING PROTEIN"/>
    <property type="match status" value="1"/>
</dbReference>
<evidence type="ECO:0000313" key="2">
    <source>
        <dbReference type="EMBL" id="THU69606.1"/>
    </source>
</evidence>
<evidence type="ECO:0008006" key="4">
    <source>
        <dbReference type="Google" id="ProtNLM"/>
    </source>
</evidence>
<dbReference type="STRING" id="52838.A0A4S8K452"/>
<dbReference type="Proteomes" id="UP000317650">
    <property type="component" value="Chromosome 8"/>
</dbReference>
<reference evidence="2 3" key="1">
    <citation type="journal article" date="2019" name="Nat. Plants">
        <title>Genome sequencing of Musa balbisiana reveals subgenome evolution and function divergence in polyploid bananas.</title>
        <authorList>
            <person name="Yao X."/>
        </authorList>
    </citation>
    <scope>NUCLEOTIDE SEQUENCE [LARGE SCALE GENOMIC DNA]</scope>
    <source>
        <strain evidence="3">cv. DH-PKW</strain>
        <tissue evidence="2">Leaves</tissue>
    </source>
</reference>
<dbReference type="EMBL" id="PYDT01000002">
    <property type="protein sequence ID" value="THU69606.1"/>
    <property type="molecule type" value="Genomic_DNA"/>
</dbReference>
<proteinExistence type="predicted"/>
<dbReference type="PANTHER" id="PTHR12277:SF130">
    <property type="entry name" value="ALPHA_BETA-HYDROLASES SUPERFAMILY PROTEIN"/>
    <property type="match status" value="1"/>
</dbReference>
<protein>
    <recommendedName>
        <fullName evidence="4">Serine aminopeptidase S33 domain-containing protein</fullName>
    </recommendedName>
</protein>
<feature type="region of interest" description="Disordered" evidence="1">
    <location>
        <begin position="1"/>
        <end position="46"/>
    </location>
</feature>
<sequence>MDTRMRLAAGSAERDEPNGPRPPSLQAGEAPPDLHVTDHLVGSGGGELRDKPTAHLLLLFSLLAWLLDPVTGGGESGVALWAVDESAEAAAAEMGGVTSSIAAKFAFFPPNPPSYAVITDEQSGRLAIPGIAAAGRDDVHVLRLPTRRGNEIVAVYLRHPRATATLLYSHGNAADIGQMFDLFVELSVHLRVNLIGFVTPYPSSWYDYSGYGQSTGKNIDKIGLVNCPILVIHKLCDKTLEFYHGRKGRKGDDHFEGIGLLGHAPASDRPTRRRCSPASSHRRCPPATNDSFSIVGAVSWPIDQRRHCPPLAGDLSSSLPHLARARRTTGAVSLPADHPIAAYTIGNAALVRHRAAPPPWVAAAATGCRSPSLQRLQKQSFLCCRSPSSIAAAPPPALLFPSSAVAAQPTHHRCQPSCDDRRSLPSRLSPLLCIFCNRNRASTGNSPCNTVAGPLAAANAGCRHRRCYSLASDDSARRPAVILAASPLLW</sequence>
<evidence type="ECO:0000256" key="1">
    <source>
        <dbReference type="SAM" id="MobiDB-lite"/>
    </source>
</evidence>
<organism evidence="2 3">
    <name type="scientific">Musa balbisiana</name>
    <name type="common">Banana</name>
    <dbReference type="NCBI Taxonomy" id="52838"/>
    <lineage>
        <taxon>Eukaryota</taxon>
        <taxon>Viridiplantae</taxon>
        <taxon>Streptophyta</taxon>
        <taxon>Embryophyta</taxon>
        <taxon>Tracheophyta</taxon>
        <taxon>Spermatophyta</taxon>
        <taxon>Magnoliopsida</taxon>
        <taxon>Liliopsida</taxon>
        <taxon>Zingiberales</taxon>
        <taxon>Musaceae</taxon>
        <taxon>Musa</taxon>
    </lineage>
</organism>
<dbReference type="AlphaFoldDB" id="A0A4S8K452"/>
<keyword evidence="3" id="KW-1185">Reference proteome</keyword>
<gene>
    <name evidence="2" type="ORF">C4D60_Mb08t16170</name>
</gene>
<evidence type="ECO:0000313" key="3">
    <source>
        <dbReference type="Proteomes" id="UP000317650"/>
    </source>
</evidence>
<name>A0A4S8K452_MUSBA</name>
<comment type="caution">
    <text evidence="2">The sequence shown here is derived from an EMBL/GenBank/DDBJ whole genome shotgun (WGS) entry which is preliminary data.</text>
</comment>
<accession>A0A4S8K452</accession>